<evidence type="ECO:0000313" key="3">
    <source>
        <dbReference type="Proteomes" id="UP001175353"/>
    </source>
</evidence>
<keyword evidence="3" id="KW-1185">Reference proteome</keyword>
<gene>
    <name evidence="2" type="ORF">LTR91_022172</name>
</gene>
<comment type="caution">
    <text evidence="2">The sequence shown here is derived from an EMBL/GenBank/DDBJ whole genome shotgun (WGS) entry which is preliminary data.</text>
</comment>
<organism evidence="2 3">
    <name type="scientific">Friedmanniomyces endolithicus</name>
    <dbReference type="NCBI Taxonomy" id="329885"/>
    <lineage>
        <taxon>Eukaryota</taxon>
        <taxon>Fungi</taxon>
        <taxon>Dikarya</taxon>
        <taxon>Ascomycota</taxon>
        <taxon>Pezizomycotina</taxon>
        <taxon>Dothideomycetes</taxon>
        <taxon>Dothideomycetidae</taxon>
        <taxon>Mycosphaerellales</taxon>
        <taxon>Teratosphaeriaceae</taxon>
        <taxon>Friedmanniomyces</taxon>
    </lineage>
</organism>
<dbReference type="AlphaFoldDB" id="A0AAN6H5Q7"/>
<feature type="compositionally biased region" description="Low complexity" evidence="1">
    <location>
        <begin position="140"/>
        <end position="150"/>
    </location>
</feature>
<evidence type="ECO:0000256" key="1">
    <source>
        <dbReference type="SAM" id="MobiDB-lite"/>
    </source>
</evidence>
<reference evidence="2" key="1">
    <citation type="submission" date="2023-06" db="EMBL/GenBank/DDBJ databases">
        <title>Black Yeasts Isolated from many extreme environments.</title>
        <authorList>
            <person name="Coleine C."/>
            <person name="Stajich J.E."/>
            <person name="Selbmann L."/>
        </authorList>
    </citation>
    <scope>NUCLEOTIDE SEQUENCE</scope>
    <source>
        <strain evidence="2">CCFEE 5200</strain>
    </source>
</reference>
<name>A0AAN6H5Q7_9PEZI</name>
<feature type="region of interest" description="Disordered" evidence="1">
    <location>
        <begin position="125"/>
        <end position="181"/>
    </location>
</feature>
<feature type="region of interest" description="Disordered" evidence="1">
    <location>
        <begin position="196"/>
        <end position="247"/>
    </location>
</feature>
<accession>A0AAN6H5Q7</accession>
<dbReference type="Proteomes" id="UP001175353">
    <property type="component" value="Unassembled WGS sequence"/>
</dbReference>
<dbReference type="EMBL" id="JAUJLE010000423">
    <property type="protein sequence ID" value="KAK0956837.1"/>
    <property type="molecule type" value="Genomic_DNA"/>
</dbReference>
<protein>
    <submittedName>
        <fullName evidence="2">Uncharacterized protein</fullName>
    </submittedName>
</protein>
<evidence type="ECO:0000313" key="2">
    <source>
        <dbReference type="EMBL" id="KAK0956837.1"/>
    </source>
</evidence>
<sequence length="574" mass="64406">MDNFTLADAAEKASNAVIQIFGQYCASTMDVEDGRGSDVESFNALFLQYLDQVQAKTIDAQARTALYPPPRGAMLMWNDFASLSSERLIEPYRLMNNSNHPGVFLNEMLGSDIADTTKSLGYPDTPLHLDDIMPDDNAVLSSRTSSSSLSGPEGQPADRTILPRGNIPKGRGIQSRCSSRSTFLPDETDCVSVLESHVEEQPPASGPGPMSVDSSRSTAISAPLQIPQPEYHSPYSPAAKDTRRRSNICTTTTAAVPSVRKRRKTTLSELKARATVAPIHFADSEQAKEQQRCMRCSVNYLQQPWNPAIFGQTVARRALKDLEVPRISDIIQFIGDSECVIALLKLFREGRAGERRDCTFLRDDSIRDIYDRIKKRDDMIGFLGLQQMWDLMILFEQSQFKGCQQLSRTFRSANLLGQSSKRGPGNRHNADKARALDHMMQAIMPNCEPHAEEYEAEKRRARRYQIWGGRLSDCAERFGRASIGLVFVACSREREVLRWRHHLLFVMSEQDFEWLLNVLDEIQGNYLRELSNKLATLFEDTGAANSISILDASREADFLACPKGTRKLLSMLFS</sequence>
<proteinExistence type="predicted"/>